<comment type="similarity">
    <text evidence="1">Belongs to the CAF1 family.</text>
</comment>
<dbReference type="GO" id="GO:1990431">
    <property type="term" value="P:priRNA 3'-end processing"/>
    <property type="evidence" value="ECO:0007669"/>
    <property type="project" value="TreeGrafter"/>
</dbReference>
<dbReference type="PANTHER" id="PTHR15092:SF22">
    <property type="entry name" value="POLY(A)-SPECIFIC RIBONUCLEASE PNLDC1"/>
    <property type="match status" value="1"/>
</dbReference>
<dbReference type="GO" id="GO:0005737">
    <property type="term" value="C:cytoplasm"/>
    <property type="evidence" value="ECO:0007669"/>
    <property type="project" value="InterPro"/>
</dbReference>
<feature type="region of interest" description="Disordered" evidence="2">
    <location>
        <begin position="487"/>
        <end position="540"/>
    </location>
</feature>
<dbReference type="InterPro" id="IPR012337">
    <property type="entry name" value="RNaseH-like_sf"/>
</dbReference>
<dbReference type="GO" id="GO:0003723">
    <property type="term" value="F:RNA binding"/>
    <property type="evidence" value="ECO:0007669"/>
    <property type="project" value="InterPro"/>
</dbReference>
<organism evidence="4 5">
    <name type="scientific">Rhizophlyctis rosea</name>
    <dbReference type="NCBI Taxonomy" id="64517"/>
    <lineage>
        <taxon>Eukaryota</taxon>
        <taxon>Fungi</taxon>
        <taxon>Fungi incertae sedis</taxon>
        <taxon>Chytridiomycota</taxon>
        <taxon>Chytridiomycota incertae sedis</taxon>
        <taxon>Chytridiomycetes</taxon>
        <taxon>Rhizophlyctidales</taxon>
        <taxon>Rhizophlyctidaceae</taxon>
        <taxon>Rhizophlyctis</taxon>
    </lineage>
</organism>
<proteinExistence type="inferred from homology"/>
<dbReference type="GO" id="GO:0005634">
    <property type="term" value="C:nucleus"/>
    <property type="evidence" value="ECO:0007669"/>
    <property type="project" value="InterPro"/>
</dbReference>
<feature type="domain" description="Poly(A)-specific ribonuclease RNA-binding" evidence="3">
    <location>
        <begin position="404"/>
        <end position="487"/>
    </location>
</feature>
<dbReference type="AlphaFoldDB" id="A0AAD5X3M5"/>
<evidence type="ECO:0000313" key="5">
    <source>
        <dbReference type="Proteomes" id="UP001212841"/>
    </source>
</evidence>
<dbReference type="InterPro" id="IPR036397">
    <property type="entry name" value="RNaseH_sf"/>
</dbReference>
<dbReference type="SUPFAM" id="SSF53098">
    <property type="entry name" value="Ribonuclease H-like"/>
    <property type="match status" value="1"/>
</dbReference>
<dbReference type="SUPFAM" id="SSF82708">
    <property type="entry name" value="R3H domain"/>
    <property type="match status" value="1"/>
</dbReference>
<dbReference type="Pfam" id="PF08675">
    <property type="entry name" value="RNA_bind"/>
    <property type="match status" value="1"/>
</dbReference>
<dbReference type="InterPro" id="IPR051181">
    <property type="entry name" value="CAF1_poly(A)_ribonucleases"/>
</dbReference>
<dbReference type="EMBL" id="JADGJD010000113">
    <property type="protein sequence ID" value="KAJ3054836.1"/>
    <property type="molecule type" value="Genomic_DNA"/>
</dbReference>
<dbReference type="GO" id="GO:1990432">
    <property type="term" value="P:siRNA 3'-end processing"/>
    <property type="evidence" value="ECO:0007669"/>
    <property type="project" value="TreeGrafter"/>
</dbReference>
<gene>
    <name evidence="4" type="ORF">HK097_000701</name>
</gene>
<reference evidence="4" key="1">
    <citation type="submission" date="2020-05" db="EMBL/GenBank/DDBJ databases">
        <title>Phylogenomic resolution of chytrid fungi.</title>
        <authorList>
            <person name="Stajich J.E."/>
            <person name="Amses K."/>
            <person name="Simmons R."/>
            <person name="Seto K."/>
            <person name="Myers J."/>
            <person name="Bonds A."/>
            <person name="Quandt C.A."/>
            <person name="Barry K."/>
            <person name="Liu P."/>
            <person name="Grigoriev I."/>
            <person name="Longcore J.E."/>
            <person name="James T.Y."/>
        </authorList>
    </citation>
    <scope>NUCLEOTIDE SEQUENCE</scope>
    <source>
        <strain evidence="4">JEL0318</strain>
    </source>
</reference>
<dbReference type="PANTHER" id="PTHR15092">
    <property type="entry name" value="POLY A -SPECIFIC RIBONUCLEASE/TARGET OF EGR1, MEMBER 1"/>
    <property type="match status" value="1"/>
</dbReference>
<protein>
    <recommendedName>
        <fullName evidence="3">Poly(A)-specific ribonuclease RNA-binding domain-containing protein</fullName>
    </recommendedName>
</protein>
<dbReference type="GO" id="GO:0046872">
    <property type="term" value="F:metal ion binding"/>
    <property type="evidence" value="ECO:0007669"/>
    <property type="project" value="InterPro"/>
</dbReference>
<comment type="caution">
    <text evidence="4">The sequence shown here is derived from an EMBL/GenBank/DDBJ whole genome shotgun (WGS) entry which is preliminary data.</text>
</comment>
<dbReference type="InterPro" id="IPR012677">
    <property type="entry name" value="Nucleotide-bd_a/b_plait_sf"/>
</dbReference>
<accession>A0AAD5X3M5</accession>
<sequence length="540" mass="60932">MEVLKNNFEAILPLIEKAVEEADYIAIDTELSGLGKQKLDVLDDSQERYTKLKEAATEHLIVQFGVCTFKWDAESKSYIAKPFNAYVYPRASSRKLEIDRHFTVQSACFEFLAENKFDFNKWVSQGIPYLTHEEEAEARRRIGGLRRDEVAVEETHREFVENTIKTVNDWLQNSSEKVVSVACPTSFHRLLVHQEVKKRFGAALGTDGKYGAVEVSKLTEEERKYRSVGKEAQLEMELNQLIGFRKVIDAISQSGSIVLGHNMFLDLCHTFQQFNRTLPADLEEFRREVHDLFPQIIDTKHLARSNPKLSRLQDTGLGAVMEEVQKYPFVSPKISIDPDCGTYETAFHEAGYDAYATGVAFLRMTAYAEGCGDTEISKESPTVTAVMNKLNLMKSDVPTLNLVGPQETRDRSHVFRVYGFSDGVKTKDVMEEFQPRAGDISIQWINLSSCFITLKDPGKAEEFNKSLDGEDKKFHYEIESWEAYKAKNGQGSGLSSSTSQQATPKRKLGLESPVGKSESSHKRTKTDQSSDGEKAECAVM</sequence>
<feature type="compositionally biased region" description="Basic and acidic residues" evidence="2">
    <location>
        <begin position="518"/>
        <end position="540"/>
    </location>
</feature>
<name>A0AAD5X3M5_9FUNG</name>
<dbReference type="Pfam" id="PF04857">
    <property type="entry name" value="CAF1"/>
    <property type="match status" value="1"/>
</dbReference>
<dbReference type="GO" id="GO:0004535">
    <property type="term" value="F:poly(A)-specific ribonuclease activity"/>
    <property type="evidence" value="ECO:0007669"/>
    <property type="project" value="InterPro"/>
</dbReference>
<evidence type="ECO:0000259" key="3">
    <source>
        <dbReference type="Pfam" id="PF08675"/>
    </source>
</evidence>
<dbReference type="InterPro" id="IPR014789">
    <property type="entry name" value="PolyA-riboNase_RNA-binding"/>
</dbReference>
<dbReference type="InterPro" id="IPR006941">
    <property type="entry name" value="RNase_CAF1"/>
</dbReference>
<keyword evidence="5" id="KW-1185">Reference proteome</keyword>
<dbReference type="GO" id="GO:0000289">
    <property type="term" value="P:nuclear-transcribed mRNA poly(A) tail shortening"/>
    <property type="evidence" value="ECO:0007669"/>
    <property type="project" value="TreeGrafter"/>
</dbReference>
<evidence type="ECO:0000313" key="4">
    <source>
        <dbReference type="EMBL" id="KAJ3054836.1"/>
    </source>
</evidence>
<dbReference type="Proteomes" id="UP001212841">
    <property type="component" value="Unassembled WGS sequence"/>
</dbReference>
<dbReference type="Gene3D" id="3.30.420.10">
    <property type="entry name" value="Ribonuclease H-like superfamily/Ribonuclease H"/>
    <property type="match status" value="2"/>
</dbReference>
<dbReference type="Gene3D" id="3.30.70.330">
    <property type="match status" value="1"/>
</dbReference>
<evidence type="ECO:0000256" key="2">
    <source>
        <dbReference type="SAM" id="MobiDB-lite"/>
    </source>
</evidence>
<dbReference type="InterPro" id="IPR036867">
    <property type="entry name" value="R3H_dom_sf"/>
</dbReference>
<evidence type="ECO:0000256" key="1">
    <source>
        <dbReference type="ARBA" id="ARBA00008372"/>
    </source>
</evidence>